<protein>
    <submittedName>
        <fullName evidence="2">Uncharacterized protein</fullName>
    </submittedName>
</protein>
<feature type="region of interest" description="Disordered" evidence="1">
    <location>
        <begin position="73"/>
        <end position="102"/>
    </location>
</feature>
<dbReference type="EMBL" id="JANPWB010000009">
    <property type="protein sequence ID" value="KAJ1152848.1"/>
    <property type="molecule type" value="Genomic_DNA"/>
</dbReference>
<dbReference type="Proteomes" id="UP001066276">
    <property type="component" value="Chromosome 5"/>
</dbReference>
<evidence type="ECO:0000313" key="2">
    <source>
        <dbReference type="EMBL" id="KAJ1152848.1"/>
    </source>
</evidence>
<sequence>MNRRWADVVAQEANQIGLLGLEISGQESPKRLWRGAAGQLQGGALRPALAQHTAHLPPAYRILSHAYNCGGRLQRPTSDLRDPPKDSSTVSSGARGGWRQDPYGSGAGLVGQRFFPLAEERGRTVADGHGAWWPCWEGKPHLETQSPPRLCGKQSRALVAVWWGSRTAPRCQVIGVWPEGRDALDRVSGPGSKLLGSRCAVAEALTSVVSLIGPVGPAIPQQAAPITEEEVWLAVKEMPCQRTRRVDRLPLEFYLMFVTRLTPKLVTMYKTALELRELPATSNQALVTSLLKPD</sequence>
<dbReference type="AlphaFoldDB" id="A0AAV7RPI9"/>
<comment type="caution">
    <text evidence="2">The sequence shown here is derived from an EMBL/GenBank/DDBJ whole genome shotgun (WGS) entry which is preliminary data.</text>
</comment>
<gene>
    <name evidence="2" type="ORF">NDU88_005622</name>
</gene>
<name>A0AAV7RPI9_PLEWA</name>
<proteinExistence type="predicted"/>
<reference evidence="2" key="1">
    <citation type="journal article" date="2022" name="bioRxiv">
        <title>Sequencing and chromosome-scale assembly of the giantPleurodeles waltlgenome.</title>
        <authorList>
            <person name="Brown T."/>
            <person name="Elewa A."/>
            <person name="Iarovenko S."/>
            <person name="Subramanian E."/>
            <person name="Araus A.J."/>
            <person name="Petzold A."/>
            <person name="Susuki M."/>
            <person name="Suzuki K.-i.T."/>
            <person name="Hayashi T."/>
            <person name="Toyoda A."/>
            <person name="Oliveira C."/>
            <person name="Osipova E."/>
            <person name="Leigh N.D."/>
            <person name="Simon A."/>
            <person name="Yun M.H."/>
        </authorList>
    </citation>
    <scope>NUCLEOTIDE SEQUENCE</scope>
    <source>
        <strain evidence="2">20211129_DDA</strain>
        <tissue evidence="2">Liver</tissue>
    </source>
</reference>
<evidence type="ECO:0000256" key="1">
    <source>
        <dbReference type="SAM" id="MobiDB-lite"/>
    </source>
</evidence>
<accession>A0AAV7RPI9</accession>
<keyword evidence="3" id="KW-1185">Reference proteome</keyword>
<organism evidence="2 3">
    <name type="scientific">Pleurodeles waltl</name>
    <name type="common">Iberian ribbed newt</name>
    <dbReference type="NCBI Taxonomy" id="8319"/>
    <lineage>
        <taxon>Eukaryota</taxon>
        <taxon>Metazoa</taxon>
        <taxon>Chordata</taxon>
        <taxon>Craniata</taxon>
        <taxon>Vertebrata</taxon>
        <taxon>Euteleostomi</taxon>
        <taxon>Amphibia</taxon>
        <taxon>Batrachia</taxon>
        <taxon>Caudata</taxon>
        <taxon>Salamandroidea</taxon>
        <taxon>Salamandridae</taxon>
        <taxon>Pleurodelinae</taxon>
        <taxon>Pleurodeles</taxon>
    </lineage>
</organism>
<evidence type="ECO:0000313" key="3">
    <source>
        <dbReference type="Proteomes" id="UP001066276"/>
    </source>
</evidence>